<dbReference type="CDD" id="cd04301">
    <property type="entry name" value="NAT_SF"/>
    <property type="match status" value="1"/>
</dbReference>
<dbReference type="InterPro" id="IPR050226">
    <property type="entry name" value="NagZ_Beta-hexosaminidase"/>
</dbReference>
<dbReference type="FunFam" id="3.20.20.300:FF:000008">
    <property type="entry name" value="Beta-N-acetylglucosaminidase, putative"/>
    <property type="match status" value="1"/>
</dbReference>
<dbReference type="Gene3D" id="3.20.20.300">
    <property type="entry name" value="Glycoside hydrolase, family 3, N-terminal domain"/>
    <property type="match status" value="1"/>
</dbReference>
<dbReference type="Gene3D" id="3.40.50.1700">
    <property type="entry name" value="Glycoside hydrolase family 3 C-terminal domain"/>
    <property type="match status" value="1"/>
</dbReference>
<keyword evidence="2 7" id="KW-0378">Hydrolase</keyword>
<proteinExistence type="inferred from homology"/>
<dbReference type="FunFam" id="3.40.50.1700:FF:000013">
    <property type="entry name" value="Glycoside hydrolase family 3 protein"/>
    <property type="match status" value="1"/>
</dbReference>
<evidence type="ECO:0000256" key="1">
    <source>
        <dbReference type="ARBA" id="ARBA00005336"/>
    </source>
</evidence>
<dbReference type="GO" id="GO:0016747">
    <property type="term" value="F:acyltransferase activity, transferring groups other than amino-acyl groups"/>
    <property type="evidence" value="ECO:0007669"/>
    <property type="project" value="InterPro"/>
</dbReference>
<dbReference type="InterPro" id="IPR001764">
    <property type="entry name" value="Glyco_hydro_3_N"/>
</dbReference>
<evidence type="ECO:0000259" key="5">
    <source>
        <dbReference type="Pfam" id="PF00583"/>
    </source>
</evidence>
<evidence type="ECO:0000256" key="3">
    <source>
        <dbReference type="ARBA" id="ARBA00023180"/>
    </source>
</evidence>
<dbReference type="InterPro" id="IPR016181">
    <property type="entry name" value="Acyl_CoA_acyltransferase"/>
</dbReference>
<dbReference type="GO" id="GO:0009254">
    <property type="term" value="P:peptidoglycan turnover"/>
    <property type="evidence" value="ECO:0007669"/>
    <property type="project" value="TreeGrafter"/>
</dbReference>
<protein>
    <submittedName>
        <fullName evidence="7">Glycoside hydrolase</fullName>
    </submittedName>
</protein>
<evidence type="ECO:0000313" key="7">
    <source>
        <dbReference type="EMBL" id="KAF2280197.1"/>
    </source>
</evidence>
<sequence length="934" mass="101622">MAGRSDKLDPVWDDLDRTMGQLFMMGFDGTTVTPQIKALIEDHHLGCILLTAKNLKSAEDTTKLCYELQKIAHDAGHPVPLAIGIDQENGGVNSLFDEIYIRQYPSNMGVAATGSTELAFEVAKATAQEISACGINWIFGPCLDVLTNARNQPLGVRTAGDDPQEVSAYGVAFMKGYKEAGIATLGKHFPSYGNLEFLGSTLDVPIITESLEQLSLSALIPFRNAIRQGLDSMMVGGCAMSSAGLHAMHACLSEQVVDGLLRSDLKFDGVVVSECLEMDALSHNIGVGGGTVMAVNAGCDVVLLCRSFSVQQEALKGLKTGVENAMISKKRIYNSLRRVLEMKAKCTSWEKALNPPGIALLETLQPSHTALSTKAYNRSITVVRDKNRLLPLTNVLDNEEELLLLTPLVKPLAASAASRALSESLTTEKSPEPALWERTASVMSGERVFRELGRSLARQRNGRVLHTSYTANGVRPVHENLINRAGAIIVLTADANRNLYQHGFTKHVSMICNMQYTTGGEKREKPLIVVAVSSPYDFAMDSSIGTYICTYDFTETALTSLVKVLYGELTPQGTLPGTISKSQKLQHSKQHWLVETFNEDRDANALDTLIKAVREGTPPSHRSELASATSNSFILNHAEVEESHFVVRNSSTQALYGFCSTYFFKTTGTGVIGALFVDPARRKLSIGHSLHNRAIRTLLQKEGIRRFQLGSRLPSIFLGIPTGHGAERKRLRSWFANLGWNAALSRPVCNMVARNLLSWSPPEGMAKSLASTGIQFDMVYGWDYAGPILDLVKTSNRQGLAEVYKLALSDPSACGIIRAKRPEDGVLVGTVVLYNHQSHLSEFIPALKDLKEAAGGISSPVISPSVGEYSTLLQGLILLGMKQIKQQRCNACLLDYMDGDGNFDGFSAMGFEVLHNFEEVSCDAATWTMIPPAG</sequence>
<dbReference type="InterPro" id="IPR017853">
    <property type="entry name" value="GH"/>
</dbReference>
<dbReference type="Pfam" id="PF00583">
    <property type="entry name" value="Acetyltransf_1"/>
    <property type="match status" value="1"/>
</dbReference>
<accession>A0A6A6JUY3</accession>
<evidence type="ECO:0000256" key="2">
    <source>
        <dbReference type="ARBA" id="ARBA00022801"/>
    </source>
</evidence>
<dbReference type="GO" id="GO:0005975">
    <property type="term" value="P:carbohydrate metabolic process"/>
    <property type="evidence" value="ECO:0007669"/>
    <property type="project" value="InterPro"/>
</dbReference>
<dbReference type="Proteomes" id="UP000800097">
    <property type="component" value="Unassembled WGS sequence"/>
</dbReference>
<dbReference type="GeneID" id="54549408"/>
<dbReference type="InterPro" id="IPR036962">
    <property type="entry name" value="Glyco_hydro_3_N_sf"/>
</dbReference>
<keyword evidence="3" id="KW-0325">Glycoprotein</keyword>
<comment type="similarity">
    <text evidence="1">Belongs to the glycosyl hydrolase 3 family.</text>
</comment>
<feature type="domain" description="N-acetyltransferase" evidence="5">
    <location>
        <begin position="638"/>
        <end position="709"/>
    </location>
</feature>
<name>A0A6A6JUY3_WESOR</name>
<organism evidence="7 8">
    <name type="scientific">Westerdykella ornata</name>
    <dbReference type="NCBI Taxonomy" id="318751"/>
    <lineage>
        <taxon>Eukaryota</taxon>
        <taxon>Fungi</taxon>
        <taxon>Dikarya</taxon>
        <taxon>Ascomycota</taxon>
        <taxon>Pezizomycotina</taxon>
        <taxon>Dothideomycetes</taxon>
        <taxon>Pleosporomycetidae</taxon>
        <taxon>Pleosporales</taxon>
        <taxon>Sporormiaceae</taxon>
        <taxon>Westerdykella</taxon>
    </lineage>
</organism>
<dbReference type="RefSeq" id="XP_033657735.1">
    <property type="nucleotide sequence ID" value="XM_033796233.1"/>
</dbReference>
<dbReference type="EMBL" id="ML986485">
    <property type="protein sequence ID" value="KAF2280197.1"/>
    <property type="molecule type" value="Genomic_DNA"/>
</dbReference>
<dbReference type="Pfam" id="PF00933">
    <property type="entry name" value="Glyco_hydro_3"/>
    <property type="match status" value="1"/>
</dbReference>
<dbReference type="GO" id="GO:0004553">
    <property type="term" value="F:hydrolase activity, hydrolyzing O-glycosyl compounds"/>
    <property type="evidence" value="ECO:0007669"/>
    <property type="project" value="InterPro"/>
</dbReference>
<evidence type="ECO:0000259" key="6">
    <source>
        <dbReference type="Pfam" id="PF00933"/>
    </source>
</evidence>
<dbReference type="SUPFAM" id="SSF51445">
    <property type="entry name" value="(Trans)glycosidases"/>
    <property type="match status" value="1"/>
</dbReference>
<dbReference type="OrthoDB" id="4215304at2759"/>
<gene>
    <name evidence="7" type="ORF">EI97DRAFT_391105</name>
</gene>
<reference evidence="7" key="1">
    <citation type="journal article" date="2020" name="Stud. Mycol.">
        <title>101 Dothideomycetes genomes: a test case for predicting lifestyles and emergence of pathogens.</title>
        <authorList>
            <person name="Haridas S."/>
            <person name="Albert R."/>
            <person name="Binder M."/>
            <person name="Bloem J."/>
            <person name="Labutti K."/>
            <person name="Salamov A."/>
            <person name="Andreopoulos B."/>
            <person name="Baker S."/>
            <person name="Barry K."/>
            <person name="Bills G."/>
            <person name="Bluhm B."/>
            <person name="Cannon C."/>
            <person name="Castanera R."/>
            <person name="Culley D."/>
            <person name="Daum C."/>
            <person name="Ezra D."/>
            <person name="Gonzalez J."/>
            <person name="Henrissat B."/>
            <person name="Kuo A."/>
            <person name="Liang C."/>
            <person name="Lipzen A."/>
            <person name="Lutzoni F."/>
            <person name="Magnuson J."/>
            <person name="Mondo S."/>
            <person name="Nolan M."/>
            <person name="Ohm R."/>
            <person name="Pangilinan J."/>
            <person name="Park H.-J."/>
            <person name="Ramirez L."/>
            <person name="Alfaro M."/>
            <person name="Sun H."/>
            <person name="Tritt A."/>
            <person name="Yoshinaga Y."/>
            <person name="Zwiers L.-H."/>
            <person name="Turgeon B."/>
            <person name="Goodwin S."/>
            <person name="Spatafora J."/>
            <person name="Crous P."/>
            <person name="Grigoriev I."/>
        </authorList>
    </citation>
    <scope>NUCLEOTIDE SEQUENCE</scope>
    <source>
        <strain evidence="7">CBS 379.55</strain>
    </source>
</reference>
<dbReference type="AlphaFoldDB" id="A0A6A6JUY3"/>
<keyword evidence="4" id="KW-0326">Glycosidase</keyword>
<evidence type="ECO:0000313" key="8">
    <source>
        <dbReference type="Proteomes" id="UP000800097"/>
    </source>
</evidence>
<dbReference type="PANTHER" id="PTHR30480:SF8">
    <property type="entry name" value="PUTATIVE (AFU_ORTHOLOGUE AFUA_8G04060)-RELATED"/>
    <property type="match status" value="1"/>
</dbReference>
<dbReference type="SUPFAM" id="SSF55729">
    <property type="entry name" value="Acyl-CoA N-acyltransferases (Nat)"/>
    <property type="match status" value="1"/>
</dbReference>
<evidence type="ECO:0000256" key="4">
    <source>
        <dbReference type="ARBA" id="ARBA00023295"/>
    </source>
</evidence>
<dbReference type="InterPro" id="IPR000182">
    <property type="entry name" value="GNAT_dom"/>
</dbReference>
<dbReference type="InterPro" id="IPR036881">
    <property type="entry name" value="Glyco_hydro_3_C_sf"/>
</dbReference>
<feature type="domain" description="Glycoside hydrolase family 3 N-terminal" evidence="6">
    <location>
        <begin position="15"/>
        <end position="341"/>
    </location>
</feature>
<dbReference type="PANTHER" id="PTHR30480">
    <property type="entry name" value="BETA-HEXOSAMINIDASE-RELATED"/>
    <property type="match status" value="1"/>
</dbReference>
<keyword evidence="8" id="KW-1185">Reference proteome</keyword>